<dbReference type="PANTHER" id="PTHR34406:SF1">
    <property type="entry name" value="PROTEIN YCEI"/>
    <property type="match status" value="1"/>
</dbReference>
<accession>A0A3B0W227</accession>
<dbReference type="Gene3D" id="2.40.128.110">
    <property type="entry name" value="Lipid/polyisoprenoid-binding, YceI-like"/>
    <property type="match status" value="1"/>
</dbReference>
<evidence type="ECO:0000313" key="2">
    <source>
        <dbReference type="EMBL" id="VAW44757.1"/>
    </source>
</evidence>
<dbReference type="InterPro" id="IPR007372">
    <property type="entry name" value="Lipid/polyisoprenoid-bd_YceI"/>
</dbReference>
<sequence length="189" mass="21101">MKFKILILSIALSTSTMAADYKIDIEGMHASIQFKISHLGTSWLRGRFDKFDGNFSYNPKKPNDSKISMAVDVSSINSNHAERDKHLRAKSLLNTTKYPKATFNSESFDLNADSTGTVTGKFTLRGIEKIVTMEIKKVGEGRDPWGGYRVGFEGAMNITLADYGITKYLGKSSKTLELTVEFEGIKQRK</sequence>
<organism evidence="2">
    <name type="scientific">hydrothermal vent metagenome</name>
    <dbReference type="NCBI Taxonomy" id="652676"/>
    <lineage>
        <taxon>unclassified sequences</taxon>
        <taxon>metagenomes</taxon>
        <taxon>ecological metagenomes</taxon>
    </lineage>
</organism>
<dbReference type="NCBIfam" id="NF002994">
    <property type="entry name" value="PRK03757.1"/>
    <property type="match status" value="1"/>
</dbReference>
<feature type="domain" description="Lipid/polyisoprenoid-binding YceI-like" evidence="1">
    <location>
        <begin position="20"/>
        <end position="185"/>
    </location>
</feature>
<evidence type="ECO:0000259" key="1">
    <source>
        <dbReference type="SMART" id="SM00867"/>
    </source>
</evidence>
<dbReference type="AlphaFoldDB" id="A0A3B0W227"/>
<dbReference type="Pfam" id="PF04264">
    <property type="entry name" value="YceI"/>
    <property type="match status" value="1"/>
</dbReference>
<proteinExistence type="predicted"/>
<dbReference type="SMART" id="SM00867">
    <property type="entry name" value="YceI"/>
    <property type="match status" value="1"/>
</dbReference>
<dbReference type="EMBL" id="UOFC01000019">
    <property type="protein sequence ID" value="VAW44757.1"/>
    <property type="molecule type" value="Genomic_DNA"/>
</dbReference>
<dbReference type="SUPFAM" id="SSF101874">
    <property type="entry name" value="YceI-like"/>
    <property type="match status" value="1"/>
</dbReference>
<protein>
    <submittedName>
        <fullName evidence="2">Protein yceI</fullName>
    </submittedName>
</protein>
<name>A0A3B0W227_9ZZZZ</name>
<dbReference type="PANTHER" id="PTHR34406">
    <property type="entry name" value="PROTEIN YCEI"/>
    <property type="match status" value="1"/>
</dbReference>
<reference evidence="2" key="1">
    <citation type="submission" date="2018-06" db="EMBL/GenBank/DDBJ databases">
        <authorList>
            <person name="Zhirakovskaya E."/>
        </authorList>
    </citation>
    <scope>NUCLEOTIDE SEQUENCE</scope>
</reference>
<dbReference type="InterPro" id="IPR036761">
    <property type="entry name" value="TTHA0802/YceI-like_sf"/>
</dbReference>
<gene>
    <name evidence="2" type="ORF">MNBD_GAMMA03-1562</name>
</gene>